<accession>A0ACC0AQ57</accession>
<comment type="caution">
    <text evidence="1">The sequence shown here is derived from an EMBL/GenBank/DDBJ whole genome shotgun (WGS) entry which is preliminary data.</text>
</comment>
<protein>
    <submittedName>
        <fullName evidence="1">Uncharacterized protein</fullName>
    </submittedName>
</protein>
<dbReference type="Proteomes" id="UP001060085">
    <property type="component" value="Linkage Group LG05"/>
</dbReference>
<keyword evidence="2" id="KW-1185">Reference proteome</keyword>
<dbReference type="EMBL" id="CM044705">
    <property type="protein sequence ID" value="KAI5663103.1"/>
    <property type="molecule type" value="Genomic_DNA"/>
</dbReference>
<evidence type="ECO:0000313" key="2">
    <source>
        <dbReference type="Proteomes" id="UP001060085"/>
    </source>
</evidence>
<proteinExistence type="predicted"/>
<organism evidence="1 2">
    <name type="scientific">Catharanthus roseus</name>
    <name type="common">Madagascar periwinkle</name>
    <name type="synonym">Vinca rosea</name>
    <dbReference type="NCBI Taxonomy" id="4058"/>
    <lineage>
        <taxon>Eukaryota</taxon>
        <taxon>Viridiplantae</taxon>
        <taxon>Streptophyta</taxon>
        <taxon>Embryophyta</taxon>
        <taxon>Tracheophyta</taxon>
        <taxon>Spermatophyta</taxon>
        <taxon>Magnoliopsida</taxon>
        <taxon>eudicotyledons</taxon>
        <taxon>Gunneridae</taxon>
        <taxon>Pentapetalae</taxon>
        <taxon>asterids</taxon>
        <taxon>lamiids</taxon>
        <taxon>Gentianales</taxon>
        <taxon>Apocynaceae</taxon>
        <taxon>Rauvolfioideae</taxon>
        <taxon>Vinceae</taxon>
        <taxon>Catharanthinae</taxon>
        <taxon>Catharanthus</taxon>
    </lineage>
</organism>
<gene>
    <name evidence="1" type="ORF">M9H77_22426</name>
</gene>
<name>A0ACC0AQ57_CATRO</name>
<evidence type="ECO:0000313" key="1">
    <source>
        <dbReference type="EMBL" id="KAI5663103.1"/>
    </source>
</evidence>
<reference evidence="2" key="1">
    <citation type="journal article" date="2023" name="Nat. Plants">
        <title>Single-cell RNA sequencing provides a high-resolution roadmap for understanding the multicellular compartmentation of specialized metabolism.</title>
        <authorList>
            <person name="Sun S."/>
            <person name="Shen X."/>
            <person name="Li Y."/>
            <person name="Li Y."/>
            <person name="Wang S."/>
            <person name="Li R."/>
            <person name="Zhang H."/>
            <person name="Shen G."/>
            <person name="Guo B."/>
            <person name="Wei J."/>
            <person name="Xu J."/>
            <person name="St-Pierre B."/>
            <person name="Chen S."/>
            <person name="Sun C."/>
        </authorList>
    </citation>
    <scope>NUCLEOTIDE SEQUENCE [LARGE SCALE GENOMIC DNA]</scope>
</reference>
<sequence>MAVTSEPSFSKATMCENPKIYLNSVIIMEFFGTSNSEGYFKVLMNFPFDYPKNPPMVKFTFEIWYPKIFIRMDECIISMLLNLNDESPANVKVVAWRKNRNEF</sequence>